<evidence type="ECO:0000313" key="2">
    <source>
        <dbReference type="Proteomes" id="UP000078560"/>
    </source>
</evidence>
<dbReference type="Pfam" id="PF05795">
    <property type="entry name" value="Plasmodium_Vir"/>
    <property type="match status" value="1"/>
</dbReference>
<sequence length="315" mass="37389">MASKKSNIYSFFETFKNYKSYEGHVDQIFLRKQHNTTCDAFIKDIKISRTESAKSVCEKFKYFYNFLLTKNKPKKSEYLDDNDFLFLNYWLNFKLRNNNIIYKLTVEDFYEEMNYREIDFISDTFKEKIYEIEDADFNNMILLNDLHDNHSEIFQNTMSIKEKTTCIEYFQKYISKYKQGIIQCPNNDTDFCKALKLFKEKYEQNFLAKYSVSEKCIDRELIKLPQYNDVSLGDKEITVIGSILGPSFGTLFTLAFLYKFTPFGQWMHAKMGTKKGVHSNLYKENGKLSLNNSDTDYINLSEDPYYISYDSVVNT</sequence>
<reference evidence="2" key="1">
    <citation type="submission" date="2016-05" db="EMBL/GenBank/DDBJ databases">
        <authorList>
            <person name="Naeem Raeece"/>
        </authorList>
    </citation>
    <scope>NUCLEOTIDE SEQUENCE [LARGE SCALE GENOMIC DNA]</scope>
</reference>
<protein>
    <submittedName>
        <fullName evidence="1">PIR Superfamily Protein</fullName>
    </submittedName>
</protein>
<dbReference type="EMBL" id="FLQU01000924">
    <property type="protein sequence ID" value="SBS90414.1"/>
    <property type="molecule type" value="Genomic_DNA"/>
</dbReference>
<gene>
    <name evidence="1" type="ORF">POVCU2_0061220</name>
</gene>
<dbReference type="Proteomes" id="UP000078560">
    <property type="component" value="Unassembled WGS sequence"/>
</dbReference>
<organism evidence="1 2">
    <name type="scientific">Plasmodium ovale curtisi</name>
    <dbReference type="NCBI Taxonomy" id="864141"/>
    <lineage>
        <taxon>Eukaryota</taxon>
        <taxon>Sar</taxon>
        <taxon>Alveolata</taxon>
        <taxon>Apicomplexa</taxon>
        <taxon>Aconoidasida</taxon>
        <taxon>Haemosporida</taxon>
        <taxon>Plasmodiidae</taxon>
        <taxon>Plasmodium</taxon>
        <taxon>Plasmodium (Plasmodium)</taxon>
    </lineage>
</organism>
<evidence type="ECO:0000313" key="1">
    <source>
        <dbReference type="EMBL" id="SBS90414.1"/>
    </source>
</evidence>
<proteinExistence type="predicted"/>
<name>A0A1A8WEE1_PLAOA</name>
<dbReference type="InterPro" id="IPR008780">
    <property type="entry name" value="Plasmodium_Vir"/>
</dbReference>
<accession>A0A1A8WEE1</accession>
<dbReference type="AlphaFoldDB" id="A0A1A8WEE1"/>